<feature type="region of interest" description="Disordered" evidence="1">
    <location>
        <begin position="419"/>
        <end position="453"/>
    </location>
</feature>
<proteinExistence type="predicted"/>
<organism evidence="2 3">
    <name type="scientific">Cladophialophora immunda</name>
    <dbReference type="NCBI Taxonomy" id="569365"/>
    <lineage>
        <taxon>Eukaryota</taxon>
        <taxon>Fungi</taxon>
        <taxon>Dikarya</taxon>
        <taxon>Ascomycota</taxon>
        <taxon>Pezizomycotina</taxon>
        <taxon>Eurotiomycetes</taxon>
        <taxon>Chaetothyriomycetidae</taxon>
        <taxon>Chaetothyriales</taxon>
        <taxon>Herpotrichiellaceae</taxon>
        <taxon>Cladophialophora</taxon>
    </lineage>
</organism>
<feature type="compositionally biased region" description="Acidic residues" evidence="1">
    <location>
        <begin position="492"/>
        <end position="514"/>
    </location>
</feature>
<feature type="region of interest" description="Disordered" evidence="1">
    <location>
        <begin position="57"/>
        <end position="178"/>
    </location>
</feature>
<feature type="region of interest" description="Disordered" evidence="1">
    <location>
        <begin position="216"/>
        <end position="281"/>
    </location>
</feature>
<feature type="compositionally biased region" description="Low complexity" evidence="1">
    <location>
        <begin position="422"/>
        <end position="437"/>
    </location>
</feature>
<feature type="region of interest" description="Disordered" evidence="1">
    <location>
        <begin position="1"/>
        <end position="44"/>
    </location>
</feature>
<gene>
    <name evidence="2" type="ORF">PV07_06628</name>
</gene>
<dbReference type="AlphaFoldDB" id="A0A0D2C8L5"/>
<dbReference type="OrthoDB" id="4154434at2759"/>
<dbReference type="GeneID" id="27345822"/>
<protein>
    <submittedName>
        <fullName evidence="2">Uncharacterized protein</fullName>
    </submittedName>
</protein>
<feature type="compositionally biased region" description="Low complexity" evidence="1">
    <location>
        <begin position="77"/>
        <end position="101"/>
    </location>
</feature>
<reference evidence="2 3" key="1">
    <citation type="submission" date="2015-01" db="EMBL/GenBank/DDBJ databases">
        <title>The Genome Sequence of Cladophialophora immunda CBS83496.</title>
        <authorList>
            <consortium name="The Broad Institute Genomics Platform"/>
            <person name="Cuomo C."/>
            <person name="de Hoog S."/>
            <person name="Gorbushina A."/>
            <person name="Stielow B."/>
            <person name="Teixiera M."/>
            <person name="Abouelleil A."/>
            <person name="Chapman S.B."/>
            <person name="Priest M."/>
            <person name="Young S.K."/>
            <person name="Wortman J."/>
            <person name="Nusbaum C."/>
            <person name="Birren B."/>
        </authorList>
    </citation>
    <scope>NUCLEOTIDE SEQUENCE [LARGE SCALE GENOMIC DNA]</scope>
    <source>
        <strain evidence="2 3">CBS 83496</strain>
    </source>
</reference>
<feature type="compositionally biased region" description="Basic and acidic residues" evidence="1">
    <location>
        <begin position="142"/>
        <end position="154"/>
    </location>
</feature>
<keyword evidence="3" id="KW-1185">Reference proteome</keyword>
<dbReference type="RefSeq" id="XP_016247041.1">
    <property type="nucleotide sequence ID" value="XM_016393622.1"/>
</dbReference>
<dbReference type="VEuPathDB" id="FungiDB:PV07_06628"/>
<feature type="compositionally biased region" description="Polar residues" evidence="1">
    <location>
        <begin position="30"/>
        <end position="44"/>
    </location>
</feature>
<dbReference type="HOGENOM" id="CLU_420911_0_0_1"/>
<feature type="region of interest" description="Disordered" evidence="1">
    <location>
        <begin position="183"/>
        <end position="202"/>
    </location>
</feature>
<accession>A0A0D2C8L5</accession>
<name>A0A0D2C8L5_9EURO</name>
<dbReference type="Proteomes" id="UP000054466">
    <property type="component" value="Unassembled WGS sequence"/>
</dbReference>
<dbReference type="EMBL" id="KN847043">
    <property type="protein sequence ID" value="KIW26825.1"/>
    <property type="molecule type" value="Genomic_DNA"/>
</dbReference>
<evidence type="ECO:0000313" key="2">
    <source>
        <dbReference type="EMBL" id="KIW26825.1"/>
    </source>
</evidence>
<feature type="region of interest" description="Disordered" evidence="1">
    <location>
        <begin position="488"/>
        <end position="514"/>
    </location>
</feature>
<feature type="compositionally biased region" description="Basic residues" evidence="1">
    <location>
        <begin position="251"/>
        <end position="269"/>
    </location>
</feature>
<sequence>MKAKQPWFPRESSTGDGSLRNGERHGERSGCSTGASLASSQSRHTSLRKLPVFGCFTEPAASHGDSGTLTEKGQQHASRASSTPPASRIPILVVPEVVPEESAGPSSTQSEHVLAAPGHGPRTTDSPAVARTDEQSVEITGDETREEKIAEDLRNVTGLPAESAARNPFPPCSSSEHLERRVFVPPPRRPGPHDHRVPPQRNTWLDPFVGSGTTQTLIPLNTGQRSSAPRVVLSRWESSSVQTGVEGPRRSASRRNTRSRRRRCRRARSSRSCSPALPPRIPLVDLVDSHHARYHQATPTRAAPVLSTTATQQDRNHDAPEAFTTTANDDKSTASKMSSYTMTYSPTSPSLLTLSPMVTVPIAPPPTPAQDIPLQTSSRDVVDEVDMNIDEILSALPIGIPIPPGEQPCALFPVRRAPTPPSSSLYGRSRRSSAASSNPFVSDGEEGEEEGGVALRHNPFIPIMYPGRGEVPRRLFEPQNKLLAALVRDSYPCDDDGDDGDDETEEVGEDQDFRDDELVTVARDGVASYCQPASLCRAHRACMPCERGKRAGEIDTTGPLRQRRVTWQIDTKEQEARWVDVQARGLSARANKFGAVGQQVTSRTVPPPVCVVQDHEKAVWTPRGWDVVLRSGLRTAVQEGAPWTTKNQFGC</sequence>
<evidence type="ECO:0000313" key="3">
    <source>
        <dbReference type="Proteomes" id="UP000054466"/>
    </source>
</evidence>
<evidence type="ECO:0000256" key="1">
    <source>
        <dbReference type="SAM" id="MobiDB-lite"/>
    </source>
</evidence>
<feature type="region of interest" description="Disordered" evidence="1">
    <location>
        <begin position="296"/>
        <end position="334"/>
    </location>
</feature>
<feature type="compositionally biased region" description="Polar residues" evidence="1">
    <location>
        <begin position="65"/>
        <end position="76"/>
    </location>
</feature>
<feature type="compositionally biased region" description="Polar residues" evidence="1">
    <location>
        <begin position="216"/>
        <end position="227"/>
    </location>
</feature>